<protein>
    <submittedName>
        <fullName evidence="1">Enoyl-CoA hydratase</fullName>
    </submittedName>
</protein>
<dbReference type="Gene3D" id="3.90.226.10">
    <property type="entry name" value="2-enoyl-CoA Hydratase, Chain A, domain 1"/>
    <property type="match status" value="1"/>
</dbReference>
<gene>
    <name evidence="1" type="ORF">B0I33_107298</name>
</gene>
<accession>A0A2T0LSS0</accession>
<evidence type="ECO:0000313" key="1">
    <source>
        <dbReference type="EMBL" id="PRX46720.1"/>
    </source>
</evidence>
<dbReference type="EMBL" id="PVNH01000007">
    <property type="protein sequence ID" value="PRX46720.1"/>
    <property type="molecule type" value="Genomic_DNA"/>
</dbReference>
<dbReference type="GO" id="GO:0003824">
    <property type="term" value="F:catalytic activity"/>
    <property type="evidence" value="ECO:0007669"/>
    <property type="project" value="UniProtKB-ARBA"/>
</dbReference>
<keyword evidence="2" id="KW-1185">Reference proteome</keyword>
<dbReference type="PANTHER" id="PTHR11941">
    <property type="entry name" value="ENOYL-COA HYDRATASE-RELATED"/>
    <property type="match status" value="1"/>
</dbReference>
<dbReference type="InterPro" id="IPR029045">
    <property type="entry name" value="ClpP/crotonase-like_dom_sf"/>
</dbReference>
<dbReference type="PANTHER" id="PTHR11941:SF54">
    <property type="entry name" value="ENOYL-COA HYDRATASE, MITOCHONDRIAL"/>
    <property type="match status" value="1"/>
</dbReference>
<name>A0A2T0LSS0_9PSEU</name>
<dbReference type="RefSeq" id="WP_106180095.1">
    <property type="nucleotide sequence ID" value="NZ_PVNH01000007.1"/>
</dbReference>
<comment type="caution">
    <text evidence="1">The sequence shown here is derived from an EMBL/GenBank/DDBJ whole genome shotgun (WGS) entry which is preliminary data.</text>
</comment>
<dbReference type="SUPFAM" id="SSF52096">
    <property type="entry name" value="ClpP/crotonase"/>
    <property type="match status" value="1"/>
</dbReference>
<dbReference type="OrthoDB" id="8640486at2"/>
<reference evidence="1 2" key="1">
    <citation type="submission" date="2018-03" db="EMBL/GenBank/DDBJ databases">
        <title>Genomic Encyclopedia of Type Strains, Phase III (KMG-III): the genomes of soil and plant-associated and newly described type strains.</title>
        <authorList>
            <person name="Whitman W."/>
        </authorList>
    </citation>
    <scope>NUCLEOTIDE SEQUENCE [LARGE SCALE GENOMIC DNA]</scope>
    <source>
        <strain evidence="1 2">CGMCC 4.7125</strain>
    </source>
</reference>
<dbReference type="Pfam" id="PF00378">
    <property type="entry name" value="ECH_1"/>
    <property type="match status" value="1"/>
</dbReference>
<dbReference type="AlphaFoldDB" id="A0A2T0LSS0"/>
<evidence type="ECO:0000313" key="2">
    <source>
        <dbReference type="Proteomes" id="UP000238362"/>
    </source>
</evidence>
<dbReference type="GO" id="GO:0006635">
    <property type="term" value="P:fatty acid beta-oxidation"/>
    <property type="evidence" value="ECO:0007669"/>
    <property type="project" value="TreeGrafter"/>
</dbReference>
<dbReference type="CDD" id="cd06558">
    <property type="entry name" value="crotonase-like"/>
    <property type="match status" value="1"/>
</dbReference>
<proteinExistence type="predicted"/>
<sequence length="253" mass="27091">MPSIHVEPDGDVAVLRMEHGRVNALDTGLCRDLAARLEEVENSGYRAVVLTGSGGAFSAGVDLVRVRDGGEPYVREFLPALSDAFLALFDFPRPVVAAVNGHAIAGGAVLAAACDHRVLGVGGGRFGWTELAVGVPFPLTALEILRSAYGSRILPELTYDARTYDPAETLERGLADEPAEPEAVLPLALAHARRLAEVPAATFAHTKRQLHRPATERIGEQRAADDARVEEIWTAPETLAAISDYVRSVLRRG</sequence>
<dbReference type="InterPro" id="IPR001753">
    <property type="entry name" value="Enoyl-CoA_hydra/iso"/>
</dbReference>
<dbReference type="Proteomes" id="UP000238362">
    <property type="component" value="Unassembled WGS sequence"/>
</dbReference>
<organism evidence="1 2">
    <name type="scientific">Prauserella shujinwangii</name>
    <dbReference type="NCBI Taxonomy" id="1453103"/>
    <lineage>
        <taxon>Bacteria</taxon>
        <taxon>Bacillati</taxon>
        <taxon>Actinomycetota</taxon>
        <taxon>Actinomycetes</taxon>
        <taxon>Pseudonocardiales</taxon>
        <taxon>Pseudonocardiaceae</taxon>
        <taxon>Prauserella</taxon>
    </lineage>
</organism>